<name>A0A6A5U1W9_9PLEO</name>
<keyword evidence="3" id="KW-1185">Reference proteome</keyword>
<dbReference type="AlphaFoldDB" id="A0A6A5U1W9"/>
<evidence type="ECO:0000313" key="2">
    <source>
        <dbReference type="EMBL" id="KAF1957006.1"/>
    </source>
</evidence>
<dbReference type="OrthoDB" id="3682664at2759"/>
<gene>
    <name evidence="2" type="ORF">CC80DRAFT_53266</name>
</gene>
<protein>
    <submittedName>
        <fullName evidence="2">Uncharacterized protein</fullName>
    </submittedName>
</protein>
<proteinExistence type="predicted"/>
<reference evidence="2" key="1">
    <citation type="journal article" date="2020" name="Stud. Mycol.">
        <title>101 Dothideomycetes genomes: a test case for predicting lifestyles and emergence of pathogens.</title>
        <authorList>
            <person name="Haridas S."/>
            <person name="Albert R."/>
            <person name="Binder M."/>
            <person name="Bloem J."/>
            <person name="Labutti K."/>
            <person name="Salamov A."/>
            <person name="Andreopoulos B."/>
            <person name="Baker S."/>
            <person name="Barry K."/>
            <person name="Bills G."/>
            <person name="Bluhm B."/>
            <person name="Cannon C."/>
            <person name="Castanera R."/>
            <person name="Culley D."/>
            <person name="Daum C."/>
            <person name="Ezra D."/>
            <person name="Gonzalez J."/>
            <person name="Henrissat B."/>
            <person name="Kuo A."/>
            <person name="Liang C."/>
            <person name="Lipzen A."/>
            <person name="Lutzoni F."/>
            <person name="Magnuson J."/>
            <person name="Mondo S."/>
            <person name="Nolan M."/>
            <person name="Ohm R."/>
            <person name="Pangilinan J."/>
            <person name="Park H.-J."/>
            <person name="Ramirez L."/>
            <person name="Alfaro M."/>
            <person name="Sun H."/>
            <person name="Tritt A."/>
            <person name="Yoshinaga Y."/>
            <person name="Zwiers L.-H."/>
            <person name="Turgeon B."/>
            <person name="Goodwin S."/>
            <person name="Spatafora J."/>
            <person name="Crous P."/>
            <person name="Grigoriev I."/>
        </authorList>
    </citation>
    <scope>NUCLEOTIDE SEQUENCE</scope>
    <source>
        <strain evidence="2">CBS 675.92</strain>
    </source>
</reference>
<evidence type="ECO:0000256" key="1">
    <source>
        <dbReference type="SAM" id="SignalP"/>
    </source>
</evidence>
<organism evidence="2 3">
    <name type="scientific">Byssothecium circinans</name>
    <dbReference type="NCBI Taxonomy" id="147558"/>
    <lineage>
        <taxon>Eukaryota</taxon>
        <taxon>Fungi</taxon>
        <taxon>Dikarya</taxon>
        <taxon>Ascomycota</taxon>
        <taxon>Pezizomycotina</taxon>
        <taxon>Dothideomycetes</taxon>
        <taxon>Pleosporomycetidae</taxon>
        <taxon>Pleosporales</taxon>
        <taxon>Massarineae</taxon>
        <taxon>Massarinaceae</taxon>
        <taxon>Byssothecium</taxon>
    </lineage>
</organism>
<feature type="signal peptide" evidence="1">
    <location>
        <begin position="1"/>
        <end position="18"/>
    </location>
</feature>
<dbReference type="Proteomes" id="UP000800035">
    <property type="component" value="Unassembled WGS sequence"/>
</dbReference>
<evidence type="ECO:0000313" key="3">
    <source>
        <dbReference type="Proteomes" id="UP000800035"/>
    </source>
</evidence>
<dbReference type="Pfam" id="PF04681">
    <property type="entry name" value="Bys1"/>
    <property type="match status" value="1"/>
</dbReference>
<feature type="chain" id="PRO_5025389926" evidence="1">
    <location>
        <begin position="19"/>
        <end position="169"/>
    </location>
</feature>
<dbReference type="InterPro" id="IPR006771">
    <property type="entry name" value="CetA-like"/>
</dbReference>
<sequence>MHFSTIFTTLALAATSLAAPVSEHSVAPVKRSAPKFTVKNYCKEAVYVTSVASARRPTARVKPFVFWSEEQYYDPTTGGISMQVTKGSSLDGIHPILNAAYTYNAGSSVYYSLSTVNDWGYDFAGTAVKYFAVNDFDNAIVWKGNVGTFETHAYLGGETELVLELCVMD</sequence>
<dbReference type="EMBL" id="ML976990">
    <property type="protein sequence ID" value="KAF1957006.1"/>
    <property type="molecule type" value="Genomic_DNA"/>
</dbReference>
<dbReference type="PANTHER" id="PTHR36195">
    <property type="entry name" value="DOMAIN PROTEIN, PUTATIVE (AFU_ORTHOLOGUE AFUA_5G01990)-RELATED-RELATED"/>
    <property type="match status" value="1"/>
</dbReference>
<accession>A0A6A5U1W9</accession>
<keyword evidence="1" id="KW-0732">Signal</keyword>
<dbReference type="PANTHER" id="PTHR36195:SF4">
    <property type="entry name" value="DOMAIN PROTEIN, PUTATIVE (AFU_ORTHOLOGUE AFUA_5G01990)-RELATED"/>
    <property type="match status" value="1"/>
</dbReference>